<evidence type="ECO:0000256" key="1">
    <source>
        <dbReference type="SAM" id="Phobius"/>
    </source>
</evidence>
<dbReference type="InterPro" id="IPR025966">
    <property type="entry name" value="OppC_N"/>
</dbReference>
<reference evidence="3" key="1">
    <citation type="journal article" date="2021" name="PeerJ">
        <title>Extensive microbial diversity within the chicken gut microbiome revealed by metagenomics and culture.</title>
        <authorList>
            <person name="Gilroy R."/>
            <person name="Ravi A."/>
            <person name="Getino M."/>
            <person name="Pursley I."/>
            <person name="Horton D.L."/>
            <person name="Alikhan N.F."/>
            <person name="Baker D."/>
            <person name="Gharbi K."/>
            <person name="Hall N."/>
            <person name="Watson M."/>
            <person name="Adriaenssens E.M."/>
            <person name="Foster-Nyarko E."/>
            <person name="Jarju S."/>
            <person name="Secka A."/>
            <person name="Antonio M."/>
            <person name="Oren A."/>
            <person name="Chaudhuri R.R."/>
            <person name="La Ragione R."/>
            <person name="Hildebrand F."/>
            <person name="Pallen M.J."/>
        </authorList>
    </citation>
    <scope>NUCLEOTIDE SEQUENCE</scope>
    <source>
        <strain evidence="3">CHK185-1770</strain>
    </source>
</reference>
<reference evidence="3" key="2">
    <citation type="submission" date="2021-04" db="EMBL/GenBank/DDBJ databases">
        <authorList>
            <person name="Gilroy R."/>
        </authorList>
    </citation>
    <scope>NUCLEOTIDE SEQUENCE</scope>
    <source>
        <strain evidence="3">CHK185-1770</strain>
    </source>
</reference>
<protein>
    <recommendedName>
        <fullName evidence="2">Oligopeptide transport permease C-like N-terminal domain-containing protein</fullName>
    </recommendedName>
</protein>
<dbReference type="Pfam" id="PF12911">
    <property type="entry name" value="OppC_N"/>
    <property type="match status" value="1"/>
</dbReference>
<name>A0A9D2MXF4_9FIRM</name>
<dbReference type="AlphaFoldDB" id="A0A9D2MXF4"/>
<keyword evidence="1" id="KW-0812">Transmembrane</keyword>
<dbReference type="EMBL" id="DWXG01000045">
    <property type="protein sequence ID" value="HJB98060.1"/>
    <property type="molecule type" value="Genomic_DNA"/>
</dbReference>
<feature type="domain" description="Oligopeptide transport permease C-like N-terminal" evidence="2">
    <location>
        <begin position="36"/>
        <end position="73"/>
    </location>
</feature>
<accession>A0A9D2MXF4</accession>
<gene>
    <name evidence="3" type="ORF">H9710_05710</name>
</gene>
<feature type="transmembrane region" description="Helical" evidence="1">
    <location>
        <begin position="50"/>
        <end position="72"/>
    </location>
</feature>
<evidence type="ECO:0000259" key="2">
    <source>
        <dbReference type="Pfam" id="PF12911"/>
    </source>
</evidence>
<keyword evidence="1" id="KW-0472">Membrane</keyword>
<dbReference type="Proteomes" id="UP000826793">
    <property type="component" value="Unassembled WGS sequence"/>
</dbReference>
<sequence>MAKKGLFGKRKSTAAAAAQRMVLGGLPQEEEELMQSPARMVLQSFVHDKVAMTGLILFLIIFLCCIILPFFYP</sequence>
<dbReference type="GO" id="GO:0005886">
    <property type="term" value="C:plasma membrane"/>
    <property type="evidence" value="ECO:0007669"/>
    <property type="project" value="UniProtKB-SubCell"/>
</dbReference>
<organism evidence="3 4">
    <name type="scientific">Candidatus Acutalibacter pullicola</name>
    <dbReference type="NCBI Taxonomy" id="2838417"/>
    <lineage>
        <taxon>Bacteria</taxon>
        <taxon>Bacillati</taxon>
        <taxon>Bacillota</taxon>
        <taxon>Clostridia</taxon>
        <taxon>Eubacteriales</taxon>
        <taxon>Acutalibacteraceae</taxon>
        <taxon>Acutalibacter</taxon>
    </lineage>
</organism>
<evidence type="ECO:0000313" key="4">
    <source>
        <dbReference type="Proteomes" id="UP000826793"/>
    </source>
</evidence>
<keyword evidence="1" id="KW-1133">Transmembrane helix</keyword>
<proteinExistence type="predicted"/>
<comment type="caution">
    <text evidence="3">The sequence shown here is derived from an EMBL/GenBank/DDBJ whole genome shotgun (WGS) entry which is preliminary data.</text>
</comment>
<evidence type="ECO:0000313" key="3">
    <source>
        <dbReference type="EMBL" id="HJB98060.1"/>
    </source>
</evidence>
<feature type="non-terminal residue" evidence="3">
    <location>
        <position position="73"/>
    </location>
</feature>